<keyword evidence="4" id="KW-1133">Transmembrane helix</keyword>
<dbReference type="InterPro" id="IPR029058">
    <property type="entry name" value="AB_hydrolase_fold"/>
</dbReference>
<dbReference type="AlphaFoldDB" id="A0AAN5C5R1"/>
<dbReference type="InterPro" id="IPR013094">
    <property type="entry name" value="AB_hydrolase_3"/>
</dbReference>
<keyword evidence="2" id="KW-0378">Hydrolase</keyword>
<dbReference type="Proteomes" id="UP001328107">
    <property type="component" value="Unassembled WGS sequence"/>
</dbReference>
<comment type="caution">
    <text evidence="6">The sequence shown here is derived from an EMBL/GenBank/DDBJ whole genome shotgun (WGS) entry which is preliminary data.</text>
</comment>
<dbReference type="Pfam" id="PF07859">
    <property type="entry name" value="Abhydrolase_3"/>
    <property type="match status" value="2"/>
</dbReference>
<name>A0AAN5C5R1_9BILA</name>
<evidence type="ECO:0000256" key="1">
    <source>
        <dbReference type="ARBA" id="ARBA00010515"/>
    </source>
</evidence>
<keyword evidence="4" id="KW-0472">Membrane</keyword>
<evidence type="ECO:0000256" key="2">
    <source>
        <dbReference type="ARBA" id="ARBA00022801"/>
    </source>
</evidence>
<dbReference type="PANTHER" id="PTHR48081:SF32">
    <property type="entry name" value="ALPHA_BETA HYDROLASE FOLD-3 DOMAIN-CONTAINING PROTEIN"/>
    <property type="match status" value="1"/>
</dbReference>
<evidence type="ECO:0000259" key="5">
    <source>
        <dbReference type="Pfam" id="PF07859"/>
    </source>
</evidence>
<protein>
    <recommendedName>
        <fullName evidence="5">Alpha/beta hydrolase fold-3 domain-containing protein</fullName>
    </recommendedName>
</protein>
<gene>
    <name evidence="6" type="ORF">PMAYCL1PPCAC_00154</name>
</gene>
<dbReference type="PIRSF" id="PIRSF037251">
    <property type="entry name" value="Arylacetamide_deacetylase"/>
    <property type="match status" value="1"/>
</dbReference>
<reference evidence="7" key="1">
    <citation type="submission" date="2022-10" db="EMBL/GenBank/DDBJ databases">
        <title>Genome assembly of Pristionchus species.</title>
        <authorList>
            <person name="Yoshida K."/>
            <person name="Sommer R.J."/>
        </authorList>
    </citation>
    <scope>NUCLEOTIDE SEQUENCE [LARGE SCALE GENOMIC DNA]</scope>
    <source>
        <strain evidence="7">RS5460</strain>
    </source>
</reference>
<keyword evidence="7" id="KW-1185">Reference proteome</keyword>
<evidence type="ECO:0000313" key="7">
    <source>
        <dbReference type="Proteomes" id="UP001328107"/>
    </source>
</evidence>
<evidence type="ECO:0000256" key="3">
    <source>
        <dbReference type="PIRSR" id="PIRSR037251-1"/>
    </source>
</evidence>
<dbReference type="PANTHER" id="PTHR48081">
    <property type="entry name" value="AB HYDROLASE SUPERFAMILY PROTEIN C4A8.06C"/>
    <property type="match status" value="1"/>
</dbReference>
<dbReference type="GO" id="GO:0016020">
    <property type="term" value="C:membrane"/>
    <property type="evidence" value="ECO:0007669"/>
    <property type="project" value="InterPro"/>
</dbReference>
<feature type="active site" evidence="3">
    <location>
        <position position="232"/>
    </location>
</feature>
<dbReference type="SUPFAM" id="SSF53474">
    <property type="entry name" value="alpha/beta-Hydrolases"/>
    <property type="match status" value="1"/>
</dbReference>
<sequence>SIATARTSTHQAQQRTPLKELRSEMASDKQKKGYHLIAGGTIVRVGVLVLLMAAVLYRPLPEKMTKSTIDKVAMHIIEPVLRISYYYPSRLCPNAYCMMYWTRWTLTALSRLIGPMFDWDPNLLMETTHWDGIKVRVYHPRNNATTESDGAIIFIHGGGFVLGNTEMYESVTRTMAKMMSTRLFVSIDYRLAPETVFPGGLEDCEKVLEYVIDNGPSMFGVDPRKIIVMGDSAGGNLVAAMTQRRRARKAEPKILGQVLLYPLLQMSDLQTYSYRYFRREMDGLAVVDPLSVAFYYLWYAGVDVNAHPEYAHAATTNGHVSDEAIRVRNQYMDYNVLPEAFRDDVNGTDLPQPVIVKKELMEYVTPFLTNPDFAPMMQPDLSDLPRALVATCEFDVLRDEGAIYAHRLNEAGVPTQWTHYENGFHAMLNFHNELEIAREALEDIKEWTMKALREADVD</sequence>
<dbReference type="InterPro" id="IPR017157">
    <property type="entry name" value="Arylacetamide_deacetylase"/>
</dbReference>
<organism evidence="6 7">
    <name type="scientific">Pristionchus mayeri</name>
    <dbReference type="NCBI Taxonomy" id="1317129"/>
    <lineage>
        <taxon>Eukaryota</taxon>
        <taxon>Metazoa</taxon>
        <taxon>Ecdysozoa</taxon>
        <taxon>Nematoda</taxon>
        <taxon>Chromadorea</taxon>
        <taxon>Rhabditida</taxon>
        <taxon>Rhabditina</taxon>
        <taxon>Diplogasteromorpha</taxon>
        <taxon>Diplogasteroidea</taxon>
        <taxon>Neodiplogasteridae</taxon>
        <taxon>Pristionchus</taxon>
    </lineage>
</organism>
<dbReference type="GO" id="GO:0052689">
    <property type="term" value="F:carboxylic ester hydrolase activity"/>
    <property type="evidence" value="ECO:0007669"/>
    <property type="project" value="InterPro"/>
</dbReference>
<dbReference type="EMBL" id="BTRK01000001">
    <property type="protein sequence ID" value="GMR29959.1"/>
    <property type="molecule type" value="Genomic_DNA"/>
</dbReference>
<evidence type="ECO:0000313" key="6">
    <source>
        <dbReference type="EMBL" id="GMR29959.1"/>
    </source>
</evidence>
<accession>A0AAN5C5R1</accession>
<feature type="active site" evidence="3">
    <location>
        <position position="425"/>
    </location>
</feature>
<dbReference type="Gene3D" id="3.40.50.1820">
    <property type="entry name" value="alpha/beta hydrolase"/>
    <property type="match status" value="1"/>
</dbReference>
<feature type="domain" description="Alpha/beta hydrolase fold-3" evidence="5">
    <location>
        <begin position="368"/>
        <end position="428"/>
    </location>
</feature>
<keyword evidence="4" id="KW-0812">Transmembrane</keyword>
<proteinExistence type="inferred from homology"/>
<feature type="transmembrane region" description="Helical" evidence="4">
    <location>
        <begin position="34"/>
        <end position="57"/>
    </location>
</feature>
<feature type="active site" evidence="3">
    <location>
        <position position="395"/>
    </location>
</feature>
<dbReference type="InterPro" id="IPR050300">
    <property type="entry name" value="GDXG_lipolytic_enzyme"/>
</dbReference>
<feature type="non-terminal residue" evidence="6">
    <location>
        <position position="1"/>
    </location>
</feature>
<comment type="similarity">
    <text evidence="1">Belongs to the 'GDXG' lipolytic enzyme family.</text>
</comment>
<feature type="domain" description="Alpha/beta hydrolase fold-3" evidence="5">
    <location>
        <begin position="152"/>
        <end position="310"/>
    </location>
</feature>
<evidence type="ECO:0000256" key="4">
    <source>
        <dbReference type="SAM" id="Phobius"/>
    </source>
</evidence>